<keyword evidence="6" id="KW-0503">Monooxygenase</keyword>
<evidence type="ECO:0000256" key="4">
    <source>
        <dbReference type="SAM" id="MobiDB-lite"/>
    </source>
</evidence>
<dbReference type="KEGG" id="rtg:NCTC13098_06431"/>
<dbReference type="EC" id="1.5.1.36" evidence="6"/>
<dbReference type="InterPro" id="IPR012349">
    <property type="entry name" value="Split_barrel_FMN-bd"/>
</dbReference>
<name>A0A3P8L2I0_RAOTE</name>
<feature type="domain" description="Flavin reductase like" evidence="5">
    <location>
        <begin position="14"/>
        <end position="144"/>
    </location>
</feature>
<keyword evidence="2" id="KW-0288">FMN</keyword>
<dbReference type="PANTHER" id="PTHR30466:SF1">
    <property type="entry name" value="FMN REDUCTASE (NADH) RUTF"/>
    <property type="match status" value="1"/>
</dbReference>
<dbReference type="InterPro" id="IPR050268">
    <property type="entry name" value="NADH-dep_flavin_reductase"/>
</dbReference>
<reference evidence="6 7" key="1">
    <citation type="submission" date="2018-12" db="EMBL/GenBank/DDBJ databases">
        <authorList>
            <consortium name="Pathogen Informatics"/>
        </authorList>
    </citation>
    <scope>NUCLEOTIDE SEQUENCE [LARGE SCALE GENOMIC DNA]</scope>
    <source>
        <strain evidence="6 7">NCTC13098</strain>
    </source>
</reference>
<dbReference type="InterPro" id="IPR002563">
    <property type="entry name" value="Flavin_Rdtase-like_dom"/>
</dbReference>
<dbReference type="SMART" id="SM00903">
    <property type="entry name" value="Flavin_Reduct"/>
    <property type="match status" value="1"/>
</dbReference>
<dbReference type="PANTHER" id="PTHR30466">
    <property type="entry name" value="FLAVIN REDUCTASE"/>
    <property type="match status" value="1"/>
</dbReference>
<keyword evidence="3 6" id="KW-0560">Oxidoreductase</keyword>
<gene>
    <name evidence="6" type="primary">hpaC</name>
    <name evidence="6" type="ORF">NCTC13098_06431</name>
</gene>
<evidence type="ECO:0000313" key="7">
    <source>
        <dbReference type="Proteomes" id="UP000274346"/>
    </source>
</evidence>
<dbReference type="GO" id="GO:0006208">
    <property type="term" value="P:pyrimidine nucleobase catabolic process"/>
    <property type="evidence" value="ECO:0007669"/>
    <property type="project" value="TreeGrafter"/>
</dbReference>
<proteinExistence type="predicted"/>
<dbReference type="AlphaFoldDB" id="A0A3P8L2I0"/>
<evidence type="ECO:0000256" key="3">
    <source>
        <dbReference type="ARBA" id="ARBA00023002"/>
    </source>
</evidence>
<dbReference type="SUPFAM" id="SSF50475">
    <property type="entry name" value="FMN-binding split barrel"/>
    <property type="match status" value="1"/>
</dbReference>
<dbReference type="GO" id="GO:0042602">
    <property type="term" value="F:riboflavin reductase (NADPH) activity"/>
    <property type="evidence" value="ECO:0007669"/>
    <property type="project" value="TreeGrafter"/>
</dbReference>
<feature type="region of interest" description="Disordered" evidence="4">
    <location>
        <begin position="114"/>
        <end position="176"/>
    </location>
</feature>
<dbReference type="GO" id="GO:0010181">
    <property type="term" value="F:FMN binding"/>
    <property type="evidence" value="ECO:0007669"/>
    <property type="project" value="InterPro"/>
</dbReference>
<organism evidence="6 7">
    <name type="scientific">Raoultella terrigena</name>
    <name type="common">Klebsiella terrigena</name>
    <dbReference type="NCBI Taxonomy" id="577"/>
    <lineage>
        <taxon>Bacteria</taxon>
        <taxon>Pseudomonadati</taxon>
        <taxon>Pseudomonadota</taxon>
        <taxon>Gammaproteobacteria</taxon>
        <taxon>Enterobacterales</taxon>
        <taxon>Enterobacteriaceae</taxon>
        <taxon>Klebsiella/Raoultella group</taxon>
        <taxon>Raoultella</taxon>
    </lineage>
</organism>
<dbReference type="GO" id="GO:0004497">
    <property type="term" value="F:monooxygenase activity"/>
    <property type="evidence" value="ECO:0007669"/>
    <property type="project" value="UniProtKB-KW"/>
</dbReference>
<dbReference type="Gene3D" id="2.30.110.10">
    <property type="entry name" value="Electron Transport, Fmn-binding Protein, Chain A"/>
    <property type="match status" value="1"/>
</dbReference>
<protein>
    <submittedName>
        <fullName evidence="6">4-hydroxyphenylacetate 3-monooxygenase reductase component</fullName>
        <ecNumber evidence="6">1.5.1.36</ecNumber>
    </submittedName>
</protein>
<sequence length="216" mass="23362">MQLDEQRLRFRDAMSSLSAAVNVITTEGDAGRCGITATAVCSVTDTPPSVMVCINANSAMNPVFQGNGRLCINVLNHEQEVMARHFAGMTGVTMEERFSLSCWQKGVLGQPVLKDSAGQSRRRYQPGANHRQPPGLSGRDQEHHPKPGRPRADLLQASFPSGDDGDGGSRLADPLSPLLKGGRNSCDLNHILSYCSFPAQPLTPASDRLIRHTTTR</sequence>
<dbReference type="GO" id="GO:0036382">
    <property type="term" value="F:flavin reductase (NADH) activity"/>
    <property type="evidence" value="ECO:0007669"/>
    <property type="project" value="UniProtKB-EC"/>
</dbReference>
<dbReference type="Pfam" id="PF01613">
    <property type="entry name" value="Flavin_Reduct"/>
    <property type="match status" value="1"/>
</dbReference>
<evidence type="ECO:0000256" key="2">
    <source>
        <dbReference type="ARBA" id="ARBA00022643"/>
    </source>
</evidence>
<evidence type="ECO:0000256" key="1">
    <source>
        <dbReference type="ARBA" id="ARBA00022630"/>
    </source>
</evidence>
<keyword evidence="1" id="KW-0285">Flavoprotein</keyword>
<dbReference type="Proteomes" id="UP000274346">
    <property type="component" value="Chromosome"/>
</dbReference>
<dbReference type="EMBL" id="LR131271">
    <property type="protein sequence ID" value="VDR30002.1"/>
    <property type="molecule type" value="Genomic_DNA"/>
</dbReference>
<evidence type="ECO:0000259" key="5">
    <source>
        <dbReference type="SMART" id="SM00903"/>
    </source>
</evidence>
<accession>A0A3P8L2I0</accession>
<evidence type="ECO:0000313" key="6">
    <source>
        <dbReference type="EMBL" id="VDR30002.1"/>
    </source>
</evidence>